<reference evidence="3 5" key="2">
    <citation type="submission" date="2018-11" db="EMBL/GenBank/DDBJ databases">
        <title>Species Designations Belie Phenotypic and Genotypic Heterogeneity in Oral Streptococci.</title>
        <authorList>
            <person name="Velsko I."/>
        </authorList>
    </citation>
    <scope>NUCLEOTIDE SEQUENCE [LARGE SCALE GENOMIC DNA]</scope>
    <source>
        <strain evidence="3 5">BCC17</strain>
    </source>
</reference>
<feature type="transmembrane region" description="Helical" evidence="1">
    <location>
        <begin position="36"/>
        <end position="54"/>
    </location>
</feature>
<evidence type="ECO:0000313" key="3">
    <source>
        <dbReference type="EMBL" id="RSK05122.1"/>
    </source>
</evidence>
<evidence type="ECO:0000256" key="1">
    <source>
        <dbReference type="SAM" id="Phobius"/>
    </source>
</evidence>
<keyword evidence="1" id="KW-0472">Membrane</keyword>
<accession>A0A081PWZ9</accession>
<dbReference type="Proteomes" id="UP000028090">
    <property type="component" value="Unassembled WGS sequence"/>
</dbReference>
<keyword evidence="1" id="KW-0812">Transmembrane</keyword>
<gene>
    <name evidence="3" type="ORF">D8787_05335</name>
    <name evidence="2" type="ORF">SK629_1852</name>
</gene>
<proteinExistence type="predicted"/>
<dbReference type="InterPro" id="IPR021697">
    <property type="entry name" value="DUF3278"/>
</dbReference>
<organism evidence="2 4">
    <name type="scientific">Streptococcus mitis</name>
    <dbReference type="NCBI Taxonomy" id="28037"/>
    <lineage>
        <taxon>Bacteria</taxon>
        <taxon>Bacillati</taxon>
        <taxon>Bacillota</taxon>
        <taxon>Bacilli</taxon>
        <taxon>Lactobacillales</taxon>
        <taxon>Streptococcaceae</taxon>
        <taxon>Streptococcus</taxon>
        <taxon>Streptococcus mitis group</taxon>
    </lineage>
</organism>
<dbReference type="EMBL" id="JPFU01000013">
    <property type="protein sequence ID" value="KEQ35222.1"/>
    <property type="molecule type" value="Genomic_DNA"/>
</dbReference>
<feature type="transmembrane region" description="Helical" evidence="1">
    <location>
        <begin position="60"/>
        <end position="78"/>
    </location>
</feature>
<evidence type="ECO:0008006" key="6">
    <source>
        <dbReference type="Google" id="ProtNLM"/>
    </source>
</evidence>
<sequence length="192" mass="22647">MKKEDLTTRLLRNLFHIQGPFDECRQEIIYKACARSMVQIVYSSFFLFLFYLLFGRFIEAVRYAMPYVYSGLIFFITLKTQRAVKELHLEKDDKSEIILKTYSKAQIKFRSWVVFIGLQIGLFTLLIFHKVFVQQMSFSDFGKLLMQFDKSVPFLMYGLIIGSIFGTLTYGFLSLQEEKTPKNTKQKEKSKQ</sequence>
<feature type="transmembrane region" description="Helical" evidence="1">
    <location>
        <begin position="152"/>
        <end position="173"/>
    </location>
</feature>
<reference evidence="2 4" key="1">
    <citation type="submission" date="2014-05" db="EMBL/GenBank/DDBJ databases">
        <authorList>
            <person name="Daugherty S.C."/>
            <person name="Tallon L.J."/>
            <person name="Sadzewicz L."/>
            <person name="Kilian M."/>
            <person name="Tettelin H."/>
        </authorList>
    </citation>
    <scope>NUCLEOTIDE SEQUENCE [LARGE SCALE GENOMIC DNA]</scope>
    <source>
        <strain evidence="2 4">SK629</strain>
    </source>
</reference>
<evidence type="ECO:0000313" key="5">
    <source>
        <dbReference type="Proteomes" id="UP000277819"/>
    </source>
</evidence>
<dbReference type="Proteomes" id="UP000277819">
    <property type="component" value="Unassembled WGS sequence"/>
</dbReference>
<name>A0A081PWZ9_STRMT</name>
<dbReference type="Pfam" id="PF11683">
    <property type="entry name" value="DUF3278"/>
    <property type="match status" value="1"/>
</dbReference>
<protein>
    <recommendedName>
        <fullName evidence="6">DUF3278 domain-containing protein</fullName>
    </recommendedName>
</protein>
<feature type="transmembrane region" description="Helical" evidence="1">
    <location>
        <begin position="112"/>
        <end position="132"/>
    </location>
</feature>
<dbReference type="PATRIC" id="fig|28037.95.peg.1780"/>
<evidence type="ECO:0000313" key="2">
    <source>
        <dbReference type="EMBL" id="KEQ35222.1"/>
    </source>
</evidence>
<evidence type="ECO:0000313" key="4">
    <source>
        <dbReference type="Proteomes" id="UP000028090"/>
    </source>
</evidence>
<keyword evidence="1" id="KW-1133">Transmembrane helix</keyword>
<comment type="caution">
    <text evidence="2">The sequence shown here is derived from an EMBL/GenBank/DDBJ whole genome shotgun (WGS) entry which is preliminary data.</text>
</comment>
<dbReference type="EMBL" id="RJPX01000015">
    <property type="protein sequence ID" value="RSK05122.1"/>
    <property type="molecule type" value="Genomic_DNA"/>
</dbReference>
<dbReference type="AlphaFoldDB" id="A0A081PWZ9"/>
<dbReference type="OrthoDB" id="2233057at2"/>
<dbReference type="RefSeq" id="WP_000711241.1">
    <property type="nucleotide sequence ID" value="NZ_CAMHZG010000003.1"/>
</dbReference>